<dbReference type="NCBIfam" id="TIGR04519">
    <property type="entry name" value="MoCo_extend_TAT"/>
    <property type="match status" value="1"/>
</dbReference>
<name>A0A369KNK2_9BACT</name>
<gene>
    <name evidence="2" type="ORF">DCC88_06620</name>
</gene>
<sequence>MTKFNSNDEQNKQQILWRSVEDLENSPNFLNKMQREFPHGASELELRPGVHRRKFLEIIGASMALAGVASTGCIRRPKEHIYPENNRPEDTTPGIPKFYTTSAKIGGGILGLMVTSTDGRPTKIDGNSRHVTSNPIAGSKIGSSNGFAQAEILNMYDPDRGQNCLLSGQKIAKKDLKVALKKALEKSKKSEGSDLALVYEANHSLAFASLIEEFKSNYPKAIVVEQDTTYSSNRVNSFSEIAKSPADVSYNLLNANVILALDSDFMGIEGESVKNARQFAEKRKVADPKSSMNRLYSVESNFSTTGAIADHHFTLRSGRLGEFLIAVAAELNSTFGVKFPSEVAENLKYKRVFPEPLVKLIKSCAKDLYQQNGLALVIVGDRQPSWVHTLAFAINLGLGAVGKVLNLVSHTTKPKGLSSFANLKSALDNNSIQTLVVIGGNPVYALPANYNLEKLFTKVKDSFYLGYTLDETSKSCKYYIPKTHFLETWGDTRASDGTVAIMQPLIAPLFDDCVDEYSFVYLLSRLNDDMSGYQLVKNYWHNRIKNVTNFENSWRTYLSQGFISDVSKETISHGNYSFAEFSSNYSKTLKLIDPNEKSLEIDFVLDRTVYDGHYTNNAWMQETPDPITKLVWDNALLISPKTAKALGLQARPKPGKSEVDLVKITYQNRSMEVAVWETPGVSDFTAVLHLGYGRKFGKVASGSGFNANLIRTSDSWFGSGLTIRKTGKTYSLVSTQEHGSMSGTPNVAEDRPPVIREATLAKFKSNPSFVLENELLPIEKQKNNLFKFPENPAQKKWARQQWGMTIDLNTCIGCNACAVACQAENNISVVGKQEVFKNREMAWIRVDRYFTGDVDNPEMRAAFQPINCQQCENAPCEAVCPVAATVHSPDGLNDMAYNRCVGTRYCANNCPYKVRRYNFFNYSKVDDERNPLYAMQKNPNVTVRFRGVMEKCTYCVQKINKARAHFKKTSDGIIPDGAVLTACQNVCPTNAIVFGDIADSNSAVSQLKDNTRNYSLLGELNTKPRTTYLAKIRNANPELV</sequence>
<dbReference type="AlphaFoldDB" id="A0A369KNK2"/>
<dbReference type="InterPro" id="IPR030948">
    <property type="entry name" value="TAT_var_transloc_signal_dom"/>
</dbReference>
<accession>A0A369KNK2</accession>
<feature type="domain" description="4Fe-4S ferredoxin-type" evidence="1">
    <location>
        <begin position="859"/>
        <end position="890"/>
    </location>
</feature>
<dbReference type="CDD" id="cd10551">
    <property type="entry name" value="PsrB"/>
    <property type="match status" value="1"/>
</dbReference>
<dbReference type="EMBL" id="QOVW01000066">
    <property type="protein sequence ID" value="RDB36151.1"/>
    <property type="molecule type" value="Genomic_DNA"/>
</dbReference>
<dbReference type="SUPFAM" id="SSF54862">
    <property type="entry name" value="4Fe-4S ferredoxins"/>
    <property type="match status" value="1"/>
</dbReference>
<dbReference type="Proteomes" id="UP000253934">
    <property type="component" value="Unassembled WGS sequence"/>
</dbReference>
<dbReference type="InterPro" id="IPR017896">
    <property type="entry name" value="4Fe4S_Fe-S-bd"/>
</dbReference>
<dbReference type="PANTHER" id="PTHR42783:SF3">
    <property type="entry name" value="GLUTAMATE SYNTHASE [NADPH] SMALL CHAIN-RELATED"/>
    <property type="match status" value="1"/>
</dbReference>
<dbReference type="Gene3D" id="3.30.2070.10">
    <property type="entry name" value="Formate dehydrogenase/DMSO reductase"/>
    <property type="match status" value="1"/>
</dbReference>
<evidence type="ECO:0000313" key="2">
    <source>
        <dbReference type="EMBL" id="RDB36151.1"/>
    </source>
</evidence>
<reference evidence="2" key="1">
    <citation type="submission" date="2018-04" db="EMBL/GenBank/DDBJ databases">
        <title>Draft genome sequence of the Candidatus Spirobacillus cienkowskii, a pathogen of freshwater Daphnia species, reconstructed from hemolymph metagenomic reads.</title>
        <authorList>
            <person name="Bresciani L."/>
            <person name="Lemos L.N."/>
            <person name="Wale N."/>
            <person name="Lin J.Y."/>
            <person name="Fernandes G.R."/>
            <person name="Duffy M.A."/>
            <person name="Rodrigues J.M."/>
        </authorList>
    </citation>
    <scope>NUCLEOTIDE SEQUENCE [LARGE SCALE GENOMIC DNA]</scope>
    <source>
        <strain evidence="2">Binning01</strain>
    </source>
</reference>
<organism evidence="2 3">
    <name type="scientific">Spirobacillus cienkowskii</name>
    <dbReference type="NCBI Taxonomy" id="495820"/>
    <lineage>
        <taxon>Bacteria</taxon>
        <taxon>Pseudomonadati</taxon>
        <taxon>Bdellovibrionota</taxon>
        <taxon>Oligoflexia</taxon>
        <taxon>Silvanigrellales</taxon>
        <taxon>Spirobacillus</taxon>
    </lineage>
</organism>
<dbReference type="Gene3D" id="3.30.70.20">
    <property type="match status" value="2"/>
</dbReference>
<proteinExistence type="predicted"/>
<comment type="caution">
    <text evidence="2">The sequence shown here is derived from an EMBL/GenBank/DDBJ whole genome shotgun (WGS) entry which is preliminary data.</text>
</comment>
<dbReference type="PROSITE" id="PS51379">
    <property type="entry name" value="4FE4S_FER_2"/>
    <property type="match status" value="2"/>
</dbReference>
<dbReference type="Gene3D" id="3.40.50.740">
    <property type="match status" value="1"/>
</dbReference>
<dbReference type="PANTHER" id="PTHR42783">
    <property type="entry name" value="GLUTAMATE SYNTHASE [NADPH] SMALL CHAIN"/>
    <property type="match status" value="1"/>
</dbReference>
<dbReference type="Pfam" id="PF12838">
    <property type="entry name" value="Fer4_7"/>
    <property type="match status" value="1"/>
</dbReference>
<protein>
    <submittedName>
        <fullName evidence="2">4Fe-4S dicluster domain-containing protein</fullName>
    </submittedName>
</protein>
<feature type="domain" description="4Fe-4S ferredoxin-type" evidence="1">
    <location>
        <begin position="802"/>
        <end position="832"/>
    </location>
</feature>
<evidence type="ECO:0000313" key="3">
    <source>
        <dbReference type="Proteomes" id="UP000253934"/>
    </source>
</evidence>
<evidence type="ECO:0000259" key="1">
    <source>
        <dbReference type="PROSITE" id="PS51379"/>
    </source>
</evidence>
<dbReference type="SUPFAM" id="SSF53706">
    <property type="entry name" value="Formate dehydrogenase/DMSO reductase, domains 1-3"/>
    <property type="match status" value="1"/>
</dbReference>
<dbReference type="CDD" id="cd02784">
    <property type="entry name" value="MopB_CT_PHLH"/>
    <property type="match status" value="1"/>
</dbReference>
<keyword evidence="3" id="KW-1185">Reference proteome</keyword>